<organism evidence="1">
    <name type="scientific">Opuntia streptacantha</name>
    <name type="common">Prickly pear cactus</name>
    <name type="synonym">Opuntia cardona</name>
    <dbReference type="NCBI Taxonomy" id="393608"/>
    <lineage>
        <taxon>Eukaryota</taxon>
        <taxon>Viridiplantae</taxon>
        <taxon>Streptophyta</taxon>
        <taxon>Embryophyta</taxon>
        <taxon>Tracheophyta</taxon>
        <taxon>Spermatophyta</taxon>
        <taxon>Magnoliopsida</taxon>
        <taxon>eudicotyledons</taxon>
        <taxon>Gunneridae</taxon>
        <taxon>Pentapetalae</taxon>
        <taxon>Caryophyllales</taxon>
        <taxon>Cactineae</taxon>
        <taxon>Cactaceae</taxon>
        <taxon>Opuntioideae</taxon>
        <taxon>Opuntia</taxon>
    </lineage>
</organism>
<protein>
    <submittedName>
        <fullName evidence="1">Uncharacterized protein</fullName>
    </submittedName>
</protein>
<accession>A0A7C9DWU3</accession>
<reference evidence="1" key="2">
    <citation type="submission" date="2020-07" db="EMBL/GenBank/DDBJ databases">
        <authorList>
            <person name="Vera ALvarez R."/>
            <person name="Arias-Moreno D.M."/>
            <person name="Jimenez-Jacinto V."/>
            <person name="Jimenez-Bremont J.F."/>
            <person name="Swaminathan K."/>
            <person name="Moose S.P."/>
            <person name="Guerrero-Gonzalez M.L."/>
            <person name="Marino-Ramirez L."/>
            <person name="Landsman D."/>
            <person name="Rodriguez-Kessler M."/>
            <person name="Delgado-Sanchez P."/>
        </authorList>
    </citation>
    <scope>NUCLEOTIDE SEQUENCE</scope>
    <source>
        <tissue evidence="1">Cladode</tissue>
    </source>
</reference>
<sequence>MVQIHQLSFLPLPPLTGHSVVSRQRITTKPTHRMVLSSLASSASTSSFDRISTIGSNTSQSFRFRITLDLLPNNFTKSTAVTPALLIGMYSIPRRFLFTFISFAEVTFCTAIS</sequence>
<dbReference type="AlphaFoldDB" id="A0A7C9DWU3"/>
<dbReference type="EMBL" id="GISG01156077">
    <property type="protein sequence ID" value="MBA4648524.1"/>
    <property type="molecule type" value="Transcribed_RNA"/>
</dbReference>
<reference evidence="1" key="1">
    <citation type="journal article" date="2013" name="J. Plant Res.">
        <title>Effect of fungi and light on seed germination of three Opuntia species from semiarid lands of central Mexico.</title>
        <authorList>
            <person name="Delgado-Sanchez P."/>
            <person name="Jimenez-Bremont J.F."/>
            <person name="Guerrero-Gonzalez Mde L."/>
            <person name="Flores J."/>
        </authorList>
    </citation>
    <scope>NUCLEOTIDE SEQUENCE</scope>
    <source>
        <tissue evidence="1">Cladode</tissue>
    </source>
</reference>
<proteinExistence type="predicted"/>
<evidence type="ECO:0000313" key="1">
    <source>
        <dbReference type="EMBL" id="MBA4648524.1"/>
    </source>
</evidence>
<name>A0A7C9DWU3_OPUST</name>